<gene>
    <name evidence="1" type="ORF">CCACVL1_08444</name>
</gene>
<dbReference type="AlphaFoldDB" id="A0A1R3J0K9"/>
<keyword evidence="2" id="KW-1185">Reference proteome</keyword>
<dbReference type="OrthoDB" id="1706811at2759"/>
<protein>
    <submittedName>
        <fullName evidence="1">Uncharacterized protein</fullName>
    </submittedName>
</protein>
<accession>A0A1R3J0K9</accession>
<comment type="caution">
    <text evidence="1">The sequence shown here is derived from an EMBL/GenBank/DDBJ whole genome shotgun (WGS) entry which is preliminary data.</text>
</comment>
<dbReference type="Gramene" id="OMO88368">
    <property type="protein sequence ID" value="OMO88368"/>
    <property type="gene ID" value="CCACVL1_08444"/>
</dbReference>
<dbReference type="Proteomes" id="UP000188268">
    <property type="component" value="Unassembled WGS sequence"/>
</dbReference>
<name>A0A1R3J0K9_COCAP</name>
<evidence type="ECO:0000313" key="1">
    <source>
        <dbReference type="EMBL" id="OMO88368.1"/>
    </source>
</evidence>
<reference evidence="1 2" key="1">
    <citation type="submission" date="2013-09" db="EMBL/GenBank/DDBJ databases">
        <title>Corchorus capsularis genome sequencing.</title>
        <authorList>
            <person name="Alam M."/>
            <person name="Haque M.S."/>
            <person name="Islam M.S."/>
            <person name="Emdad E.M."/>
            <person name="Islam M.M."/>
            <person name="Ahmed B."/>
            <person name="Halim A."/>
            <person name="Hossen Q.M.M."/>
            <person name="Hossain M.Z."/>
            <person name="Ahmed R."/>
            <person name="Khan M.M."/>
            <person name="Islam R."/>
            <person name="Rashid M.M."/>
            <person name="Khan S.A."/>
            <person name="Rahman M.S."/>
            <person name="Alam M."/>
        </authorList>
    </citation>
    <scope>NUCLEOTIDE SEQUENCE [LARGE SCALE GENOMIC DNA]</scope>
    <source>
        <strain evidence="2">cv. CVL-1</strain>
        <tissue evidence="1">Whole seedling</tissue>
    </source>
</reference>
<dbReference type="EMBL" id="AWWV01009010">
    <property type="protein sequence ID" value="OMO88368.1"/>
    <property type="molecule type" value="Genomic_DNA"/>
</dbReference>
<organism evidence="1 2">
    <name type="scientific">Corchorus capsularis</name>
    <name type="common">Jute</name>
    <dbReference type="NCBI Taxonomy" id="210143"/>
    <lineage>
        <taxon>Eukaryota</taxon>
        <taxon>Viridiplantae</taxon>
        <taxon>Streptophyta</taxon>
        <taxon>Embryophyta</taxon>
        <taxon>Tracheophyta</taxon>
        <taxon>Spermatophyta</taxon>
        <taxon>Magnoliopsida</taxon>
        <taxon>eudicotyledons</taxon>
        <taxon>Gunneridae</taxon>
        <taxon>Pentapetalae</taxon>
        <taxon>rosids</taxon>
        <taxon>malvids</taxon>
        <taxon>Malvales</taxon>
        <taxon>Malvaceae</taxon>
        <taxon>Grewioideae</taxon>
        <taxon>Apeibeae</taxon>
        <taxon>Corchorus</taxon>
    </lineage>
</organism>
<evidence type="ECO:0000313" key="2">
    <source>
        <dbReference type="Proteomes" id="UP000188268"/>
    </source>
</evidence>
<proteinExistence type="predicted"/>
<sequence length="60" mass="6647">MPVLKLTEYEYVRASLPHRDPLPTLNVAIKEIIFEETRLGLVKSHPSDVVLVAATTSETG</sequence>